<dbReference type="PANTHER" id="PTHR14152:SF5">
    <property type="entry name" value="U4_U6.U5 TRI-SNRNP-ASSOCIATED PROTEIN 1"/>
    <property type="match status" value="1"/>
</dbReference>
<dbReference type="EMBL" id="MU859086">
    <property type="protein sequence ID" value="KAK3954677.1"/>
    <property type="molecule type" value="Genomic_DNA"/>
</dbReference>
<feature type="compositionally biased region" description="Basic and acidic residues" evidence="5">
    <location>
        <begin position="37"/>
        <end position="49"/>
    </location>
</feature>
<feature type="region of interest" description="Disordered" evidence="5">
    <location>
        <begin position="617"/>
        <end position="653"/>
    </location>
</feature>
<dbReference type="InterPro" id="IPR005011">
    <property type="entry name" value="SNU66/SART1"/>
</dbReference>
<feature type="region of interest" description="Disordered" evidence="5">
    <location>
        <begin position="1"/>
        <end position="49"/>
    </location>
</feature>
<feature type="region of interest" description="Disordered" evidence="5">
    <location>
        <begin position="257"/>
        <end position="470"/>
    </location>
</feature>
<evidence type="ECO:0000256" key="1">
    <source>
        <dbReference type="ARBA" id="ARBA00004123"/>
    </source>
</evidence>
<dbReference type="PANTHER" id="PTHR14152">
    <property type="entry name" value="SQUAMOUS CELL CARCINOMA ANTIGEN RECOGNISED BY CYTOTOXIC T LYMPHOCYTES"/>
    <property type="match status" value="1"/>
</dbReference>
<keyword evidence="3" id="KW-0539">Nucleus</keyword>
<feature type="compositionally biased region" description="Basic residues" evidence="5">
    <location>
        <begin position="290"/>
        <end position="301"/>
    </location>
</feature>
<comment type="similarity">
    <text evidence="2">Belongs to the SNU66/SART1 family.</text>
</comment>
<dbReference type="GO" id="GO:0000481">
    <property type="term" value="P:maturation of 5S rRNA"/>
    <property type="evidence" value="ECO:0007669"/>
    <property type="project" value="TreeGrafter"/>
</dbReference>
<evidence type="ECO:0000256" key="4">
    <source>
        <dbReference type="SAM" id="Coils"/>
    </source>
</evidence>
<evidence type="ECO:0000313" key="7">
    <source>
        <dbReference type="Proteomes" id="UP001303222"/>
    </source>
</evidence>
<evidence type="ECO:0000256" key="2">
    <source>
        <dbReference type="ARBA" id="ARBA00006076"/>
    </source>
</evidence>
<feature type="coiled-coil region" evidence="4">
    <location>
        <begin position="108"/>
        <end position="141"/>
    </location>
</feature>
<protein>
    <submittedName>
        <fullName evidence="6">SART-1 protein</fullName>
    </submittedName>
</protein>
<reference evidence="6" key="1">
    <citation type="journal article" date="2023" name="Mol. Phylogenet. Evol.">
        <title>Genome-scale phylogeny and comparative genomics of the fungal order Sordariales.</title>
        <authorList>
            <person name="Hensen N."/>
            <person name="Bonometti L."/>
            <person name="Westerberg I."/>
            <person name="Brannstrom I.O."/>
            <person name="Guillou S."/>
            <person name="Cros-Aarteil S."/>
            <person name="Calhoun S."/>
            <person name="Haridas S."/>
            <person name="Kuo A."/>
            <person name="Mondo S."/>
            <person name="Pangilinan J."/>
            <person name="Riley R."/>
            <person name="LaButti K."/>
            <person name="Andreopoulos B."/>
            <person name="Lipzen A."/>
            <person name="Chen C."/>
            <person name="Yan M."/>
            <person name="Daum C."/>
            <person name="Ng V."/>
            <person name="Clum A."/>
            <person name="Steindorff A."/>
            <person name="Ohm R.A."/>
            <person name="Martin F."/>
            <person name="Silar P."/>
            <person name="Natvig D.O."/>
            <person name="Lalanne C."/>
            <person name="Gautier V."/>
            <person name="Ament-Velasquez S.L."/>
            <person name="Kruys A."/>
            <person name="Hutchinson M.I."/>
            <person name="Powell A.J."/>
            <person name="Barry K."/>
            <person name="Miller A.N."/>
            <person name="Grigoriev I.V."/>
            <person name="Debuchy R."/>
            <person name="Gladieux P."/>
            <person name="Hiltunen Thoren M."/>
            <person name="Johannesson H."/>
        </authorList>
    </citation>
    <scope>NUCLEOTIDE SEQUENCE</scope>
    <source>
        <strain evidence="6">CBS 626.80</strain>
    </source>
</reference>
<dbReference type="Pfam" id="PF03343">
    <property type="entry name" value="SART-1"/>
    <property type="match status" value="1"/>
</dbReference>
<feature type="compositionally biased region" description="Basic and acidic residues" evidence="5">
    <location>
        <begin position="367"/>
        <end position="376"/>
    </location>
</feature>
<sequence length="653" mass="73298">MDAASIEELNKVRRAMGMKPLPVPGEAPKARSPTPEGEDKGSTLETREAASYDNYKKALEADAAKKKREERAAAIKKAREMAQRNAILDGKGIADDVEDDELDAKVWLKNQKKRQKKIDAAKKAEEEKAAAEAAAAAAEHTARDLAGVKVAHDMDTFLESGDQVLTLKDTGVLDAEEEGDELENIELREREKLNERLDLKKKKPLYDPNDIDETGERTILSQYDEEISGKKKKAFTLGQTIRTTTTTDSLADILNSAPVQRKGQTVDLDMLDDAPAPVSDYMDASEIKVKKPKKKKTKSTRRRDEDDVLFAGEPEASTETDQQMDIDSGATYMKKRKTFDEDFVDDDDLQQSLARQRSAALKKRKTRPEELAKQLREQSNQPEPEAAEAGGIVIDEISEFVDALHAEREEEKKAPKPKPQQRTETAVTAMEEESSDEEMEDAGKDGQSERATSPSGELPTTGVEGEELVDQGMGATLGLLKKRNLVDPGSRGSELVKNFLETAHFKAELARLMKKFDDETRIQRERDRASGRLDRMSIREREEWQRQQNTIRERHQADLKDRLFKEHYKPTVELKYHDAEGRSLDQKEAFKELSHQFHGKGSGKGKTDKRLKKLEAERRQMAQSMLDASQNVGMSTAASHQGKKRKEAGVRLA</sequence>
<feature type="compositionally biased region" description="Acidic residues" evidence="5">
    <location>
        <begin position="430"/>
        <end position="440"/>
    </location>
</feature>
<evidence type="ECO:0000256" key="5">
    <source>
        <dbReference type="SAM" id="MobiDB-lite"/>
    </source>
</evidence>
<comment type="subcellular location">
    <subcellularLocation>
        <location evidence="1">Nucleus</location>
    </subcellularLocation>
</comment>
<comment type="caution">
    <text evidence="6">The sequence shown here is derived from an EMBL/GenBank/DDBJ whole genome shotgun (WGS) entry which is preliminary data.</text>
</comment>
<evidence type="ECO:0000256" key="3">
    <source>
        <dbReference type="ARBA" id="ARBA00023242"/>
    </source>
</evidence>
<organism evidence="6 7">
    <name type="scientific">Pseudoneurospora amorphoporcata</name>
    <dbReference type="NCBI Taxonomy" id="241081"/>
    <lineage>
        <taxon>Eukaryota</taxon>
        <taxon>Fungi</taxon>
        <taxon>Dikarya</taxon>
        <taxon>Ascomycota</taxon>
        <taxon>Pezizomycotina</taxon>
        <taxon>Sordariomycetes</taxon>
        <taxon>Sordariomycetidae</taxon>
        <taxon>Sordariales</taxon>
        <taxon>Sordariaceae</taxon>
        <taxon>Pseudoneurospora</taxon>
    </lineage>
</organism>
<dbReference type="AlphaFoldDB" id="A0AAN6SHM0"/>
<gene>
    <name evidence="6" type="ORF">QBC32DRAFT_335545</name>
</gene>
<keyword evidence="4" id="KW-0175">Coiled coil</keyword>
<reference evidence="6" key="2">
    <citation type="submission" date="2023-06" db="EMBL/GenBank/DDBJ databases">
        <authorList>
            <consortium name="Lawrence Berkeley National Laboratory"/>
            <person name="Mondo S.J."/>
            <person name="Hensen N."/>
            <person name="Bonometti L."/>
            <person name="Westerberg I."/>
            <person name="Brannstrom I.O."/>
            <person name="Guillou S."/>
            <person name="Cros-Aarteil S."/>
            <person name="Calhoun S."/>
            <person name="Haridas S."/>
            <person name="Kuo A."/>
            <person name="Pangilinan J."/>
            <person name="Riley R."/>
            <person name="Labutti K."/>
            <person name="Andreopoulos B."/>
            <person name="Lipzen A."/>
            <person name="Chen C."/>
            <person name="Yanf M."/>
            <person name="Daum C."/>
            <person name="Ng V."/>
            <person name="Clum A."/>
            <person name="Steindorff A."/>
            <person name="Ohm R."/>
            <person name="Martin F."/>
            <person name="Silar P."/>
            <person name="Natvig D."/>
            <person name="Lalanne C."/>
            <person name="Gautier V."/>
            <person name="Ament-Velasquez S.L."/>
            <person name="Kruys A."/>
            <person name="Hutchinson M.I."/>
            <person name="Powell A.J."/>
            <person name="Barry K."/>
            <person name="Miller A.N."/>
            <person name="Grigoriev I.V."/>
            <person name="Debuchy R."/>
            <person name="Gladieux P."/>
            <person name="Thoren M.H."/>
            <person name="Johannesson H."/>
        </authorList>
    </citation>
    <scope>NUCLEOTIDE SEQUENCE</scope>
    <source>
        <strain evidence="6">CBS 626.80</strain>
    </source>
</reference>
<dbReference type="GO" id="GO:0046540">
    <property type="term" value="C:U4/U6 x U5 tri-snRNP complex"/>
    <property type="evidence" value="ECO:0007669"/>
    <property type="project" value="TreeGrafter"/>
</dbReference>
<feature type="compositionally biased region" description="Polar residues" evidence="5">
    <location>
        <begin position="621"/>
        <end position="639"/>
    </location>
</feature>
<evidence type="ECO:0000313" key="6">
    <source>
        <dbReference type="EMBL" id="KAK3954677.1"/>
    </source>
</evidence>
<proteinExistence type="inferred from homology"/>
<dbReference type="GO" id="GO:0045292">
    <property type="term" value="P:mRNA cis splicing, via spliceosome"/>
    <property type="evidence" value="ECO:0007669"/>
    <property type="project" value="TreeGrafter"/>
</dbReference>
<feature type="compositionally biased region" description="Basic and acidic residues" evidence="5">
    <location>
        <begin position="402"/>
        <end position="414"/>
    </location>
</feature>
<feature type="coiled-coil region" evidence="4">
    <location>
        <begin position="175"/>
        <end position="202"/>
    </location>
</feature>
<dbReference type="Proteomes" id="UP001303222">
    <property type="component" value="Unassembled WGS sequence"/>
</dbReference>
<accession>A0AAN6SHM0</accession>
<name>A0AAN6SHM0_9PEZI</name>
<keyword evidence="7" id="KW-1185">Reference proteome</keyword>